<dbReference type="KEGG" id="ladl:NCTC12735_01474"/>
<dbReference type="STRING" id="45056.Lade_1318"/>
<dbReference type="AlphaFoldDB" id="A0A0W0R6E3"/>
<reference evidence="2 4" key="1">
    <citation type="submission" date="2015-11" db="EMBL/GenBank/DDBJ databases">
        <title>Identification of large and diverse effector repertoires of 38 Legionella species.</title>
        <authorList>
            <person name="Burstein D."/>
            <person name="Amaro F."/>
            <person name="Zusman T."/>
            <person name="Lifshitz Z."/>
            <person name="Cohen O."/>
            <person name="Gilbert J.A."/>
            <person name="Pupko T."/>
            <person name="Shuman H.A."/>
            <person name="Segal G."/>
        </authorList>
    </citation>
    <scope>NUCLEOTIDE SEQUENCE [LARGE SCALE GENOMIC DNA]</scope>
    <source>
        <strain evidence="2 4">1762-AUS-E</strain>
    </source>
</reference>
<name>A0A0W0R6E3_9GAMM</name>
<dbReference type="EMBL" id="LNKA01000001">
    <property type="protein sequence ID" value="KTC66660.1"/>
    <property type="molecule type" value="Genomic_DNA"/>
</dbReference>
<reference evidence="3 5" key="2">
    <citation type="submission" date="2018-12" db="EMBL/GenBank/DDBJ databases">
        <authorList>
            <consortium name="Pathogen Informatics"/>
        </authorList>
    </citation>
    <scope>NUCLEOTIDE SEQUENCE [LARGE SCALE GENOMIC DNA]</scope>
    <source>
        <strain evidence="3 5">NCTC12735</strain>
        <plasmid evidence="5">24</plasmid>
    </source>
</reference>
<feature type="chain" id="PRO_5036299197" description="Opacity protein and related surface antigens" evidence="1">
    <location>
        <begin position="21"/>
        <end position="292"/>
    </location>
</feature>
<organism evidence="2 4">
    <name type="scientific">Legionella adelaidensis</name>
    <dbReference type="NCBI Taxonomy" id="45056"/>
    <lineage>
        <taxon>Bacteria</taxon>
        <taxon>Pseudomonadati</taxon>
        <taxon>Pseudomonadota</taxon>
        <taxon>Gammaproteobacteria</taxon>
        <taxon>Legionellales</taxon>
        <taxon>Legionellaceae</taxon>
        <taxon>Legionella</taxon>
    </lineage>
</organism>
<feature type="signal peptide" evidence="1">
    <location>
        <begin position="1"/>
        <end position="20"/>
    </location>
</feature>
<keyword evidence="4" id="KW-1185">Reference proteome</keyword>
<evidence type="ECO:0000256" key="1">
    <source>
        <dbReference type="SAM" id="SignalP"/>
    </source>
</evidence>
<sequence>MNKGYYLGIVFSTISHLVCAAEAGAPMDKGTFFIGIGSSYNSNSLDNQTIYGKGVNNAYLGPILTSTGSADGYSNPFDQTVTRFSPLAQLGYWQYFKDGANFWGAKLLYNYVNASFANNNMTIAQAGSNYNLITGETTFFTGNYAVESAQTSINHEIKLLALLGHSLNRSNIYFGIGPSLVQMESNIYHLIGYADYKGNPGTNISGAPAYLSRSFWKWGAAGQLGMTYLLSPSWFLDFNFAYTKIFRNTINYVSPFTNHITPDNLFGTSYINPSQEAVIQSFSISINKMFDI</sequence>
<evidence type="ECO:0008006" key="6">
    <source>
        <dbReference type="Google" id="ProtNLM"/>
    </source>
</evidence>
<dbReference type="EMBL" id="LR134433">
    <property type="protein sequence ID" value="VEH85835.1"/>
    <property type="molecule type" value="Genomic_DNA"/>
</dbReference>
<dbReference type="OrthoDB" id="8265874at2"/>
<proteinExistence type="predicted"/>
<evidence type="ECO:0000313" key="4">
    <source>
        <dbReference type="Proteomes" id="UP000054859"/>
    </source>
</evidence>
<dbReference type="RefSeq" id="WP_058462316.1">
    <property type="nucleotide sequence ID" value="NZ_CAAAHS010000010.1"/>
</dbReference>
<evidence type="ECO:0000313" key="2">
    <source>
        <dbReference type="EMBL" id="KTC66660.1"/>
    </source>
</evidence>
<keyword evidence="1" id="KW-0732">Signal</keyword>
<geneLocation type="plasmid" evidence="3 5">
    <name>24</name>
</geneLocation>
<dbReference type="Proteomes" id="UP000054859">
    <property type="component" value="Unassembled WGS sequence"/>
</dbReference>
<protein>
    <recommendedName>
        <fullName evidence="6">Opacity protein and related surface antigens</fullName>
    </recommendedName>
</protein>
<dbReference type="Proteomes" id="UP000281170">
    <property type="component" value="Plasmid 24"/>
</dbReference>
<evidence type="ECO:0000313" key="3">
    <source>
        <dbReference type="EMBL" id="VEH85835.1"/>
    </source>
</evidence>
<gene>
    <name evidence="2" type="ORF">Lade_1318</name>
    <name evidence="3" type="ORF">NCTC12735_01474</name>
</gene>
<keyword evidence="3" id="KW-0614">Plasmid</keyword>
<dbReference type="PATRIC" id="fig|45056.6.peg.1362"/>
<accession>A0A0W0R6E3</accession>
<evidence type="ECO:0000313" key="5">
    <source>
        <dbReference type="Proteomes" id="UP000281170"/>
    </source>
</evidence>